<evidence type="ECO:0000313" key="1">
    <source>
        <dbReference type="EMBL" id="MEC4718652.1"/>
    </source>
</evidence>
<protein>
    <submittedName>
        <fullName evidence="1">DUF3135 domain-containing protein</fullName>
    </submittedName>
</protein>
<organism evidence="1 2">
    <name type="scientific">Noviherbaspirillum album</name>
    <dbReference type="NCBI Taxonomy" id="3080276"/>
    <lineage>
        <taxon>Bacteria</taxon>
        <taxon>Pseudomonadati</taxon>
        <taxon>Pseudomonadota</taxon>
        <taxon>Betaproteobacteria</taxon>
        <taxon>Burkholderiales</taxon>
        <taxon>Oxalobacteraceae</taxon>
        <taxon>Noviherbaspirillum</taxon>
    </lineage>
</organism>
<dbReference type="Pfam" id="PF11333">
    <property type="entry name" value="DUF3135"/>
    <property type="match status" value="1"/>
</dbReference>
<dbReference type="EMBL" id="JAWIIV010000003">
    <property type="protein sequence ID" value="MEC4718652.1"/>
    <property type="molecule type" value="Genomic_DNA"/>
</dbReference>
<sequence>MSVTMPDFDTLVSLHQQDPEALEMFRRHLLREAVDSAPPEQRPALEKLLERIEAARSSAATPIEAAGIAFRMMRDSVNELNATWDHAMQEMAHLQTSLLIERLRR</sequence>
<comment type="caution">
    <text evidence="1">The sequence shown here is derived from an EMBL/GenBank/DDBJ whole genome shotgun (WGS) entry which is preliminary data.</text>
</comment>
<evidence type="ECO:0000313" key="2">
    <source>
        <dbReference type="Proteomes" id="UP001352263"/>
    </source>
</evidence>
<keyword evidence="2" id="KW-1185">Reference proteome</keyword>
<dbReference type="Proteomes" id="UP001352263">
    <property type="component" value="Unassembled WGS sequence"/>
</dbReference>
<proteinExistence type="predicted"/>
<accession>A0ABU6J4U7</accession>
<name>A0ABU6J4U7_9BURK</name>
<dbReference type="RefSeq" id="WP_326505379.1">
    <property type="nucleotide sequence ID" value="NZ_JAWIIV010000003.1"/>
</dbReference>
<gene>
    <name evidence="1" type="ORF">RY831_05795</name>
</gene>
<dbReference type="InterPro" id="IPR021482">
    <property type="entry name" value="DUF3135"/>
</dbReference>
<reference evidence="1 2" key="1">
    <citation type="submission" date="2023-10" db="EMBL/GenBank/DDBJ databases">
        <title>Noviherbaspirillum sp. CPCC 100848 genome assembly.</title>
        <authorList>
            <person name="Li X.Y."/>
            <person name="Fang X.M."/>
        </authorList>
    </citation>
    <scope>NUCLEOTIDE SEQUENCE [LARGE SCALE GENOMIC DNA]</scope>
    <source>
        <strain evidence="1 2">CPCC 100848</strain>
    </source>
</reference>